<name>A0A1C7MWH8_9FUNG</name>
<accession>A0A1C7MWH8</accession>
<dbReference type="InParanoid" id="A0A1C7MWH8"/>
<comment type="caution">
    <text evidence="1">The sequence shown here is derived from an EMBL/GenBank/DDBJ whole genome shotgun (WGS) entry which is preliminary data.</text>
</comment>
<reference evidence="1 2" key="1">
    <citation type="submission" date="2016-03" db="EMBL/GenBank/DDBJ databases">
        <title>Choanephora cucurbitarum.</title>
        <authorList>
            <person name="Min B."/>
            <person name="Park H."/>
            <person name="Park J.-H."/>
            <person name="Shin H.-D."/>
            <person name="Choi I.-G."/>
        </authorList>
    </citation>
    <scope>NUCLEOTIDE SEQUENCE [LARGE SCALE GENOMIC DNA]</scope>
    <source>
        <strain evidence="1 2">KUS-F28377</strain>
    </source>
</reference>
<evidence type="ECO:0000313" key="2">
    <source>
        <dbReference type="Proteomes" id="UP000093000"/>
    </source>
</evidence>
<evidence type="ECO:0000313" key="1">
    <source>
        <dbReference type="EMBL" id="OBZ81170.1"/>
    </source>
</evidence>
<dbReference type="EMBL" id="LUGH01001387">
    <property type="protein sequence ID" value="OBZ81170.1"/>
    <property type="molecule type" value="Genomic_DNA"/>
</dbReference>
<sequence>MNQLTDKEYRMKNYFKNQFPDNKHFERFTIEPRKGLEDTFNKSNLDIGWALTGGSKKNIKGCPTRYKKRLVLHEKVQNDQFIAPESFSIGVTSLPGQFTSMAKEISSALGNQDRAKYQLNTTKASLGISFLHAFNYHYHNSANGSGTPEQLNEGIGYLKGCHMHWMQSVQRVVKNHSAVPPQMRNEFLALTYKLRTAETQSTS</sequence>
<proteinExistence type="predicted"/>
<dbReference type="OrthoDB" id="2255941at2759"/>
<organism evidence="1 2">
    <name type="scientific">Choanephora cucurbitarum</name>
    <dbReference type="NCBI Taxonomy" id="101091"/>
    <lineage>
        <taxon>Eukaryota</taxon>
        <taxon>Fungi</taxon>
        <taxon>Fungi incertae sedis</taxon>
        <taxon>Mucoromycota</taxon>
        <taxon>Mucoromycotina</taxon>
        <taxon>Mucoromycetes</taxon>
        <taxon>Mucorales</taxon>
        <taxon>Mucorineae</taxon>
        <taxon>Choanephoraceae</taxon>
        <taxon>Choanephoroideae</taxon>
        <taxon>Choanephora</taxon>
    </lineage>
</organism>
<feature type="non-terminal residue" evidence="1">
    <location>
        <position position="203"/>
    </location>
</feature>
<protein>
    <submittedName>
        <fullName evidence="1">Uncharacterized protein</fullName>
    </submittedName>
</protein>
<dbReference type="Proteomes" id="UP000093000">
    <property type="component" value="Unassembled WGS sequence"/>
</dbReference>
<keyword evidence="2" id="KW-1185">Reference proteome</keyword>
<dbReference type="AlphaFoldDB" id="A0A1C7MWH8"/>
<gene>
    <name evidence="1" type="ORF">A0J61_10781</name>
</gene>